<keyword evidence="1" id="KW-0812">Transmembrane</keyword>
<keyword evidence="1" id="KW-0472">Membrane</keyword>
<evidence type="ECO:0000313" key="2">
    <source>
        <dbReference type="EMBL" id="SMB78592.1"/>
    </source>
</evidence>
<gene>
    <name evidence="2" type="ORF">SAMN00017477_0068</name>
</gene>
<sequence length="119" mass="12776">MNIKNILKDVNPFHGWKNMDRKQRTQTLIGAGIGVLLPTAVYASGGGGADTTKIDTIINDVIVPWVQKLGLVIGFVGAIMFALGWRNDDADSKSRGIQTLISGFMAWGVASMYSSFSGN</sequence>
<dbReference type="STRING" id="573058.SAMN00017477_0068"/>
<dbReference type="OrthoDB" id="1822363at2"/>
<keyword evidence="3" id="KW-1185">Reference proteome</keyword>
<feature type="transmembrane region" description="Helical" evidence="1">
    <location>
        <begin position="27"/>
        <end position="45"/>
    </location>
</feature>
<dbReference type="EMBL" id="FWWR01000008">
    <property type="protein sequence ID" value="SMB78592.1"/>
    <property type="molecule type" value="Genomic_DNA"/>
</dbReference>
<accession>A0A1W1UC33</accession>
<name>A0A1W1UC33_PEPAS</name>
<proteinExistence type="predicted"/>
<protein>
    <submittedName>
        <fullName evidence="2">Uncharacterized protein</fullName>
    </submittedName>
</protein>
<dbReference type="AlphaFoldDB" id="A0A1W1UC33"/>
<dbReference type="RefSeq" id="WP_084229766.1">
    <property type="nucleotide sequence ID" value="NZ_FWWR01000008.1"/>
</dbReference>
<feature type="transmembrane region" description="Helical" evidence="1">
    <location>
        <begin position="65"/>
        <end position="85"/>
    </location>
</feature>
<evidence type="ECO:0000256" key="1">
    <source>
        <dbReference type="SAM" id="Phobius"/>
    </source>
</evidence>
<feature type="transmembrane region" description="Helical" evidence="1">
    <location>
        <begin position="97"/>
        <end position="116"/>
    </location>
</feature>
<reference evidence="3" key="1">
    <citation type="submission" date="2017-04" db="EMBL/GenBank/DDBJ databases">
        <authorList>
            <person name="Varghese N."/>
            <person name="Submissions S."/>
        </authorList>
    </citation>
    <scope>NUCLEOTIDE SEQUENCE [LARGE SCALE GENOMIC DNA]</scope>
    <source>
        <strain evidence="3">DSM 20463</strain>
    </source>
</reference>
<organism evidence="2 3">
    <name type="scientific">Peptoniphilus asaccharolyticus DSM 20463</name>
    <dbReference type="NCBI Taxonomy" id="573058"/>
    <lineage>
        <taxon>Bacteria</taxon>
        <taxon>Bacillati</taxon>
        <taxon>Bacillota</taxon>
        <taxon>Tissierellia</taxon>
        <taxon>Tissierellales</taxon>
        <taxon>Peptoniphilaceae</taxon>
        <taxon>Peptoniphilus</taxon>
    </lineage>
</organism>
<keyword evidence="1" id="KW-1133">Transmembrane helix</keyword>
<dbReference type="Proteomes" id="UP000192368">
    <property type="component" value="Unassembled WGS sequence"/>
</dbReference>
<evidence type="ECO:0000313" key="3">
    <source>
        <dbReference type="Proteomes" id="UP000192368"/>
    </source>
</evidence>